<feature type="compositionally biased region" description="Polar residues" evidence="1">
    <location>
        <begin position="150"/>
        <end position="162"/>
    </location>
</feature>
<organism evidence="3 4">
    <name type="scientific">Allomyces macrogynus (strain ATCC 38327)</name>
    <name type="common">Allomyces javanicus var. macrogynus</name>
    <dbReference type="NCBI Taxonomy" id="578462"/>
    <lineage>
        <taxon>Eukaryota</taxon>
        <taxon>Fungi</taxon>
        <taxon>Fungi incertae sedis</taxon>
        <taxon>Blastocladiomycota</taxon>
        <taxon>Blastocladiomycetes</taxon>
        <taxon>Blastocladiales</taxon>
        <taxon>Blastocladiaceae</taxon>
        <taxon>Allomyces</taxon>
    </lineage>
</organism>
<evidence type="ECO:0000313" key="3">
    <source>
        <dbReference type="EMBL" id="KNE62291.1"/>
    </source>
</evidence>
<name>A0A0L0SIE6_ALLM3</name>
<dbReference type="STRING" id="578462.A0A0L0SIE6"/>
<dbReference type="SUPFAM" id="SSF47923">
    <property type="entry name" value="Ypt/Rab-GAP domain of gyp1p"/>
    <property type="match status" value="2"/>
</dbReference>
<dbReference type="AlphaFoldDB" id="A0A0L0SIE6"/>
<gene>
    <name evidence="3" type="ORF">AMAG_07522</name>
</gene>
<evidence type="ECO:0000256" key="1">
    <source>
        <dbReference type="SAM" id="MobiDB-lite"/>
    </source>
</evidence>
<dbReference type="InterPro" id="IPR000195">
    <property type="entry name" value="Rab-GAP-TBC_dom"/>
</dbReference>
<feature type="compositionally biased region" description="Basic residues" evidence="1">
    <location>
        <begin position="14"/>
        <end position="25"/>
    </location>
</feature>
<dbReference type="PANTHER" id="PTHR22957:SF268">
    <property type="entry name" value="ANKYRIN REPEAT-CONTAINING PROTEIN"/>
    <property type="match status" value="1"/>
</dbReference>
<dbReference type="Proteomes" id="UP000054350">
    <property type="component" value="Unassembled WGS sequence"/>
</dbReference>
<evidence type="ECO:0000259" key="2">
    <source>
        <dbReference type="PROSITE" id="PS50086"/>
    </source>
</evidence>
<dbReference type="InterPro" id="IPR035969">
    <property type="entry name" value="Rab-GAP_TBC_sf"/>
</dbReference>
<dbReference type="eggNOG" id="KOG1092">
    <property type="taxonomic scope" value="Eukaryota"/>
</dbReference>
<reference evidence="4" key="2">
    <citation type="submission" date="2009-11" db="EMBL/GenBank/DDBJ databases">
        <title>The Genome Sequence of Allomyces macrogynus strain ATCC 38327.</title>
        <authorList>
            <consortium name="The Broad Institute Genome Sequencing Platform"/>
            <person name="Russ C."/>
            <person name="Cuomo C."/>
            <person name="Shea T."/>
            <person name="Young S.K."/>
            <person name="Zeng Q."/>
            <person name="Koehrsen M."/>
            <person name="Haas B."/>
            <person name="Borodovsky M."/>
            <person name="Guigo R."/>
            <person name="Alvarado L."/>
            <person name="Berlin A."/>
            <person name="Borenstein D."/>
            <person name="Chen Z."/>
            <person name="Engels R."/>
            <person name="Freedman E."/>
            <person name="Gellesch M."/>
            <person name="Goldberg J."/>
            <person name="Griggs A."/>
            <person name="Gujja S."/>
            <person name="Heiman D."/>
            <person name="Hepburn T."/>
            <person name="Howarth C."/>
            <person name="Jen D."/>
            <person name="Larson L."/>
            <person name="Lewis B."/>
            <person name="Mehta T."/>
            <person name="Park D."/>
            <person name="Pearson M."/>
            <person name="Roberts A."/>
            <person name="Saif S."/>
            <person name="Shenoy N."/>
            <person name="Sisk P."/>
            <person name="Stolte C."/>
            <person name="Sykes S."/>
            <person name="Walk T."/>
            <person name="White J."/>
            <person name="Yandava C."/>
            <person name="Burger G."/>
            <person name="Gray M.W."/>
            <person name="Holland P.W.H."/>
            <person name="King N."/>
            <person name="Lang F.B.F."/>
            <person name="Roger A.J."/>
            <person name="Ruiz-Trillo I."/>
            <person name="Lander E."/>
            <person name="Nusbaum C."/>
        </authorList>
    </citation>
    <scope>NUCLEOTIDE SEQUENCE [LARGE SCALE GENOMIC DNA]</scope>
    <source>
        <strain evidence="4">ATCC 38327</strain>
    </source>
</reference>
<accession>A0A0L0SIE6</accession>
<dbReference type="Gene3D" id="1.10.10.750">
    <property type="entry name" value="Ypt/Rab-GAP domain of gyp1p, domain 1"/>
    <property type="match status" value="1"/>
</dbReference>
<dbReference type="SMART" id="SM00164">
    <property type="entry name" value="TBC"/>
    <property type="match status" value="1"/>
</dbReference>
<sequence>MTMTAAAAVPSNTGHHHHHHHHHHTATGLTVSGVLDEYLETLSAEVTVDVAKLRDLARHGIPAPVRGDVWCYLLGIAPADRSHELSRKRARAAAYEALCASTPTHHPVLKQVRGEVNRFLRRTPLFNRLVTPVVIPLAEALPGPLLSPANGGTSPGSESSGASDRFNLAGSSPPVGAGSGGVRRSVFVDQSPLDAATVHTAPPLYSGVDAVRAVFERVITAYLNSATQADYHPSWVALLAPFVYCIRDERDIYYCFEALMQQLETLDYEQPLPRRVSQFMALFRTTLPDLYTYFDDESADAKDWLAPMFQSLLARELPFESVLRLWDAYFAERHGIALHPYLCLALLHALKDNLEDLECSEILGVLRRLPFKPADIENLVYLAKNLRMDAERDSGVGLEFAHGASLDLDVFGVGGADDWVPSLQAAAGSYDQARGFALAMSR</sequence>
<dbReference type="Pfam" id="PF00566">
    <property type="entry name" value="RabGAP-TBC"/>
    <property type="match status" value="1"/>
</dbReference>
<evidence type="ECO:0000313" key="4">
    <source>
        <dbReference type="Proteomes" id="UP000054350"/>
    </source>
</evidence>
<dbReference type="GO" id="GO:0005096">
    <property type="term" value="F:GTPase activator activity"/>
    <property type="evidence" value="ECO:0007669"/>
    <property type="project" value="TreeGrafter"/>
</dbReference>
<dbReference type="VEuPathDB" id="FungiDB:AMAG_07522"/>
<proteinExistence type="predicted"/>
<protein>
    <recommendedName>
        <fullName evidence="2">Rab-GAP TBC domain-containing protein</fullName>
    </recommendedName>
</protein>
<feature type="region of interest" description="Disordered" evidence="1">
    <location>
        <begin position="1"/>
        <end position="27"/>
    </location>
</feature>
<keyword evidence="4" id="KW-1185">Reference proteome</keyword>
<reference evidence="3 4" key="1">
    <citation type="submission" date="2009-11" db="EMBL/GenBank/DDBJ databases">
        <title>Annotation of Allomyces macrogynus ATCC 38327.</title>
        <authorList>
            <consortium name="The Broad Institute Genome Sequencing Platform"/>
            <person name="Russ C."/>
            <person name="Cuomo C."/>
            <person name="Burger G."/>
            <person name="Gray M.W."/>
            <person name="Holland P.W.H."/>
            <person name="King N."/>
            <person name="Lang F.B.F."/>
            <person name="Roger A.J."/>
            <person name="Ruiz-Trillo I."/>
            <person name="Young S.K."/>
            <person name="Zeng Q."/>
            <person name="Gargeya S."/>
            <person name="Fitzgerald M."/>
            <person name="Haas B."/>
            <person name="Abouelleil A."/>
            <person name="Alvarado L."/>
            <person name="Arachchi H.M."/>
            <person name="Berlin A."/>
            <person name="Chapman S.B."/>
            <person name="Gearin G."/>
            <person name="Goldberg J."/>
            <person name="Griggs A."/>
            <person name="Gujja S."/>
            <person name="Hansen M."/>
            <person name="Heiman D."/>
            <person name="Howarth C."/>
            <person name="Larimer J."/>
            <person name="Lui A."/>
            <person name="MacDonald P.J.P."/>
            <person name="McCowen C."/>
            <person name="Montmayeur A."/>
            <person name="Murphy C."/>
            <person name="Neiman D."/>
            <person name="Pearson M."/>
            <person name="Priest M."/>
            <person name="Roberts A."/>
            <person name="Saif S."/>
            <person name="Shea T."/>
            <person name="Sisk P."/>
            <person name="Stolte C."/>
            <person name="Sykes S."/>
            <person name="Wortman J."/>
            <person name="Nusbaum C."/>
            <person name="Birren B."/>
        </authorList>
    </citation>
    <scope>NUCLEOTIDE SEQUENCE [LARGE SCALE GENOMIC DNA]</scope>
    <source>
        <strain evidence="3 4">ATCC 38327</strain>
    </source>
</reference>
<dbReference type="Gene3D" id="1.10.472.80">
    <property type="entry name" value="Ypt/Rab-GAP domain of gyp1p, domain 3"/>
    <property type="match status" value="1"/>
</dbReference>
<dbReference type="PANTHER" id="PTHR22957">
    <property type="entry name" value="TBC1 DOMAIN FAMILY MEMBER GTPASE-ACTIVATING PROTEIN"/>
    <property type="match status" value="1"/>
</dbReference>
<feature type="region of interest" description="Disordered" evidence="1">
    <location>
        <begin position="146"/>
        <end position="170"/>
    </location>
</feature>
<dbReference type="PROSITE" id="PS50086">
    <property type="entry name" value="TBC_RABGAP"/>
    <property type="match status" value="1"/>
</dbReference>
<feature type="domain" description="Rab-GAP TBC" evidence="2">
    <location>
        <begin position="60"/>
        <end position="333"/>
    </location>
</feature>
<dbReference type="OrthoDB" id="27140at2759"/>
<dbReference type="EMBL" id="GG745340">
    <property type="protein sequence ID" value="KNE62291.1"/>
    <property type="molecule type" value="Genomic_DNA"/>
</dbReference>